<evidence type="ECO:0008006" key="3">
    <source>
        <dbReference type="Google" id="ProtNLM"/>
    </source>
</evidence>
<reference evidence="1 2" key="1">
    <citation type="journal article" date="2013" name="ISME J.">
        <title>Metabolic model for the filamentous 'Candidatus Microthrix parvicella' based on genomic and metagenomic analyses.</title>
        <authorList>
            <person name="Jon McIlroy S."/>
            <person name="Kristiansen R."/>
            <person name="Albertsen M."/>
            <person name="Michael Karst S."/>
            <person name="Rossetti S."/>
            <person name="Lund Nielsen J."/>
            <person name="Tandoi V."/>
            <person name="James Seviour R."/>
            <person name="Nielsen P.H."/>
        </authorList>
    </citation>
    <scope>NUCLEOTIDE SEQUENCE [LARGE SCALE GENOMIC DNA]</scope>
    <source>
        <strain evidence="1 2">RN1</strain>
    </source>
</reference>
<dbReference type="InterPro" id="IPR001451">
    <property type="entry name" value="Hexapep"/>
</dbReference>
<dbReference type="PANTHER" id="PTHR13061">
    <property type="entry name" value="DYNACTIN SUBUNIT P25"/>
    <property type="match status" value="1"/>
</dbReference>
<organism evidence="1 2">
    <name type="scientific">Candidatus Neomicrothrix parvicella RN1</name>
    <dbReference type="NCBI Taxonomy" id="1229780"/>
    <lineage>
        <taxon>Bacteria</taxon>
        <taxon>Bacillati</taxon>
        <taxon>Actinomycetota</taxon>
        <taxon>Acidimicrobiia</taxon>
        <taxon>Acidimicrobiales</taxon>
        <taxon>Microthrixaceae</taxon>
        <taxon>Candidatus Neomicrothrix</taxon>
    </lineage>
</organism>
<accession>R4Z289</accession>
<dbReference type="Gene3D" id="2.160.10.10">
    <property type="entry name" value="Hexapeptide repeat proteins"/>
    <property type="match status" value="1"/>
</dbReference>
<name>R4Z289_9ACTN</name>
<dbReference type="EMBL" id="CANL01000014">
    <property type="protein sequence ID" value="CCM63381.1"/>
    <property type="molecule type" value="Genomic_DNA"/>
</dbReference>
<keyword evidence="2" id="KW-1185">Reference proteome</keyword>
<dbReference type="Proteomes" id="UP000018291">
    <property type="component" value="Unassembled WGS sequence"/>
</dbReference>
<evidence type="ECO:0000313" key="1">
    <source>
        <dbReference type="EMBL" id="CCM63381.1"/>
    </source>
</evidence>
<dbReference type="Pfam" id="PF00132">
    <property type="entry name" value="Hexapep"/>
    <property type="match status" value="1"/>
</dbReference>
<dbReference type="InterPro" id="IPR047324">
    <property type="entry name" value="LbH_gamma_CA-like"/>
</dbReference>
<dbReference type="InterPro" id="IPR011004">
    <property type="entry name" value="Trimer_LpxA-like_sf"/>
</dbReference>
<protein>
    <recommendedName>
        <fullName evidence="3">Gamma carbonic anhydrase family protein</fullName>
    </recommendedName>
</protein>
<dbReference type="eggNOG" id="COG0663">
    <property type="taxonomic scope" value="Bacteria"/>
</dbReference>
<dbReference type="CDD" id="cd04645">
    <property type="entry name" value="LbH_gamma_CA_like"/>
    <property type="match status" value="1"/>
</dbReference>
<comment type="caution">
    <text evidence="1">The sequence shown here is derived from an EMBL/GenBank/DDBJ whole genome shotgun (WGS) entry which is preliminary data.</text>
</comment>
<dbReference type="AlphaFoldDB" id="R4Z289"/>
<sequence>MRSAVRFQALPPMSGRRRKPMTLYGIGEFEPTIAPSAFVHPDAVVIGDVTIGEHSSVWPTAVLRGDNGPIVVGARTSVQDGTIVHTIPWSPTWIGDEVTIGHNAHLEGCRVEHRALVGSGSIVLHRAVVGEAALVGAGALVGNNKTVPAGARALGVPAVITEGMASFDQWSEGVAVYVEKARWYLESLRVVDPGSG</sequence>
<dbReference type="PANTHER" id="PTHR13061:SF29">
    <property type="entry name" value="GAMMA CARBONIC ANHYDRASE-LIKE 1, MITOCHONDRIAL-RELATED"/>
    <property type="match status" value="1"/>
</dbReference>
<evidence type="ECO:0000313" key="2">
    <source>
        <dbReference type="Proteomes" id="UP000018291"/>
    </source>
</evidence>
<dbReference type="STRING" id="1229780.BN381_210071"/>
<gene>
    <name evidence="1" type="ORF">BN381_210071</name>
</gene>
<proteinExistence type="predicted"/>
<dbReference type="HOGENOM" id="CLU_064827_4_1_11"/>
<dbReference type="SUPFAM" id="SSF51161">
    <property type="entry name" value="Trimeric LpxA-like enzymes"/>
    <property type="match status" value="1"/>
</dbReference>
<dbReference type="InterPro" id="IPR050484">
    <property type="entry name" value="Transf_Hexapept/Carb_Anhydrase"/>
</dbReference>